<name>A0ABR2UCZ5_9ROSI</name>
<sequence length="124" mass="13856">MLKSPASGFLPKILIYLVRCFSSSHQGSWQFNLLWLQIVKVEFVTFESSFMSERTSLSLSSIGLLGGYRPASRKKTRSSSFGISCMHIEAKHTNGLGFGFMQHLPRPRRLPSKGSLSTIENTSI</sequence>
<organism evidence="1 2">
    <name type="scientific">Hibiscus sabdariffa</name>
    <name type="common">roselle</name>
    <dbReference type="NCBI Taxonomy" id="183260"/>
    <lineage>
        <taxon>Eukaryota</taxon>
        <taxon>Viridiplantae</taxon>
        <taxon>Streptophyta</taxon>
        <taxon>Embryophyta</taxon>
        <taxon>Tracheophyta</taxon>
        <taxon>Spermatophyta</taxon>
        <taxon>Magnoliopsida</taxon>
        <taxon>eudicotyledons</taxon>
        <taxon>Gunneridae</taxon>
        <taxon>Pentapetalae</taxon>
        <taxon>rosids</taxon>
        <taxon>malvids</taxon>
        <taxon>Malvales</taxon>
        <taxon>Malvaceae</taxon>
        <taxon>Malvoideae</taxon>
        <taxon>Hibiscus</taxon>
    </lineage>
</organism>
<dbReference type="EMBL" id="JBBPBN010000001">
    <property type="protein sequence ID" value="KAK9047393.1"/>
    <property type="molecule type" value="Genomic_DNA"/>
</dbReference>
<dbReference type="Proteomes" id="UP001396334">
    <property type="component" value="Unassembled WGS sequence"/>
</dbReference>
<evidence type="ECO:0000313" key="2">
    <source>
        <dbReference type="Proteomes" id="UP001396334"/>
    </source>
</evidence>
<keyword evidence="2" id="KW-1185">Reference proteome</keyword>
<accession>A0ABR2UCZ5</accession>
<proteinExistence type="predicted"/>
<reference evidence="1 2" key="1">
    <citation type="journal article" date="2024" name="G3 (Bethesda)">
        <title>Genome assembly of Hibiscus sabdariffa L. provides insights into metabolisms of medicinal natural products.</title>
        <authorList>
            <person name="Kim T."/>
        </authorList>
    </citation>
    <scope>NUCLEOTIDE SEQUENCE [LARGE SCALE GENOMIC DNA]</scope>
    <source>
        <strain evidence="1">TK-2024</strain>
        <tissue evidence="1">Old leaves</tissue>
    </source>
</reference>
<evidence type="ECO:0000313" key="1">
    <source>
        <dbReference type="EMBL" id="KAK9047393.1"/>
    </source>
</evidence>
<comment type="caution">
    <text evidence="1">The sequence shown here is derived from an EMBL/GenBank/DDBJ whole genome shotgun (WGS) entry which is preliminary data.</text>
</comment>
<gene>
    <name evidence="1" type="ORF">V6N11_053239</name>
</gene>
<protein>
    <submittedName>
        <fullName evidence="1">Uncharacterized protein</fullName>
    </submittedName>
</protein>